<dbReference type="STRING" id="39962.Lmor_0622"/>
<feature type="region of interest" description="Disordered" evidence="1">
    <location>
        <begin position="748"/>
        <end position="768"/>
    </location>
</feature>
<evidence type="ECO:0000256" key="1">
    <source>
        <dbReference type="SAM" id="MobiDB-lite"/>
    </source>
</evidence>
<sequence>MSKNALFNLINARKQFAHFAMPDNVHLLERTHKSGTPYFLFELPLKEQLVIGGYRLTNHHLSVYSDAVGKIDYKSQYHYTAYFEKEGIEYRLHVFFDSRDYFFSHPHFAEIKSENEFVTVNCQEHDAAFTLLADTATRELVEKLRAFQAMVIKSLEALYEELEARILVLSENIHLNKKAYIEAIKRQKEVLNQIVLYSNHPGPVFRKMSWLNMTLANVMTIDAPSAASKEEATSSDKAERVERKSRSAKKGTGYQATHFKQHAVQKSALAEDVAKHKVAPKESFAAAIQQLKLRTDAYQSMTDEKLITQIEELYLDVLGLEWTLESRHNYEVTLKDLTNLRVLEDRVKQLGIGLLQRALIREHYEQAAQLNSFHSMLPETIVLLALQNFKAELLDFLLKHKIMPINFKGFVIAHKEYPSLVDYCFKNSTKEVPALKCLNILVKHGVSLLDIESSSGLPYAAVLLLKPGHPLREVLEQNAGLTINNPLFYKQLNQVLRLVLDKSTCAPELKSQVAELILSNQHKIELLKHHIHSTEPMSVPSYLEETLGEQMIRQLLDDPQIRFYKQSIERKVAQLIRRLPRAQHKAIAGFTKVDFELISNSLNRIENLAEVPSFEEIKKDVVRQQILILEFVELRDEAIDKEELLSFVIQLKRKLTRDEKKLLARLNMILSRMGEIEKLLLNREHDPIQAIKDKVSASLSEISNENSDLKQIISGLIKESSSSSSDAPRPEIGLAFGMFYNMFETASSDTTANTSGEEPDMTNICRIS</sequence>
<proteinExistence type="predicted"/>
<dbReference type="EMBL" id="UGOG01000001">
    <property type="protein sequence ID" value="STX63092.1"/>
    <property type="molecule type" value="Genomic_DNA"/>
</dbReference>
<dbReference type="EMBL" id="LNYN01000013">
    <property type="protein sequence ID" value="KTD37430.1"/>
    <property type="molecule type" value="Genomic_DNA"/>
</dbReference>
<evidence type="ECO:0000313" key="3">
    <source>
        <dbReference type="EMBL" id="STX63092.1"/>
    </source>
</evidence>
<organism evidence="3 5">
    <name type="scientific">Legionella moravica</name>
    <dbReference type="NCBI Taxonomy" id="39962"/>
    <lineage>
        <taxon>Bacteria</taxon>
        <taxon>Pseudomonadati</taxon>
        <taxon>Pseudomonadota</taxon>
        <taxon>Gammaproteobacteria</taxon>
        <taxon>Legionellales</taxon>
        <taxon>Legionellaceae</taxon>
        <taxon>Legionella</taxon>
    </lineage>
</organism>
<keyword evidence="4" id="KW-1185">Reference proteome</keyword>
<feature type="region of interest" description="Disordered" evidence="1">
    <location>
        <begin position="226"/>
        <end position="254"/>
    </location>
</feature>
<evidence type="ECO:0000313" key="5">
    <source>
        <dbReference type="Proteomes" id="UP000254040"/>
    </source>
</evidence>
<name>A0A378K027_9GAMM</name>
<evidence type="ECO:0000313" key="4">
    <source>
        <dbReference type="Proteomes" id="UP000054985"/>
    </source>
</evidence>
<dbReference type="OrthoDB" id="5653974at2"/>
<dbReference type="Proteomes" id="UP000254040">
    <property type="component" value="Unassembled WGS sequence"/>
</dbReference>
<accession>A0A378K027</accession>
<reference evidence="2 4" key="1">
    <citation type="submission" date="2015-11" db="EMBL/GenBank/DDBJ databases">
        <title>Genomic analysis of 38 Legionella species identifies large and diverse effector repertoires.</title>
        <authorList>
            <person name="Burstein D."/>
            <person name="Amaro F."/>
            <person name="Zusman T."/>
            <person name="Lifshitz Z."/>
            <person name="Cohen O."/>
            <person name="Gilbert J.A."/>
            <person name="Pupko T."/>
            <person name="Shuman H.A."/>
            <person name="Segal G."/>
        </authorList>
    </citation>
    <scope>NUCLEOTIDE SEQUENCE [LARGE SCALE GENOMIC DNA]</scope>
    <source>
        <strain evidence="2 4">ATCC 43877</strain>
    </source>
</reference>
<dbReference type="Proteomes" id="UP000054985">
    <property type="component" value="Unassembled WGS sequence"/>
</dbReference>
<evidence type="ECO:0000313" key="2">
    <source>
        <dbReference type="EMBL" id="KTD37430.1"/>
    </source>
</evidence>
<gene>
    <name evidence="3" type="primary">legC4</name>
    <name evidence="2" type="ORF">Lmor_0622</name>
    <name evidence="3" type="ORF">NCTC12239_02034</name>
</gene>
<feature type="compositionally biased region" description="Basic and acidic residues" evidence="1">
    <location>
        <begin position="228"/>
        <end position="245"/>
    </location>
</feature>
<dbReference type="AlphaFoldDB" id="A0A378K027"/>
<dbReference type="RefSeq" id="WP_028385013.1">
    <property type="nucleotide sequence ID" value="NZ_CAAAJG010000024.1"/>
</dbReference>
<reference evidence="3 5" key="2">
    <citation type="submission" date="2018-06" db="EMBL/GenBank/DDBJ databases">
        <authorList>
            <consortium name="Pathogen Informatics"/>
            <person name="Doyle S."/>
        </authorList>
    </citation>
    <scope>NUCLEOTIDE SEQUENCE [LARGE SCALE GENOMIC DNA]</scope>
    <source>
        <strain evidence="3 5">NCTC12239</strain>
    </source>
</reference>
<protein>
    <submittedName>
        <fullName evidence="3">Coiled-coil-containing protein</fullName>
    </submittedName>
</protein>